<organism evidence="1 2">
    <name type="scientific">Methanogenium organophilum</name>
    <dbReference type="NCBI Taxonomy" id="2199"/>
    <lineage>
        <taxon>Archaea</taxon>
        <taxon>Methanobacteriati</taxon>
        <taxon>Methanobacteriota</taxon>
        <taxon>Stenosarchaea group</taxon>
        <taxon>Methanomicrobia</taxon>
        <taxon>Methanomicrobiales</taxon>
        <taxon>Methanomicrobiaceae</taxon>
        <taxon>Methanogenium</taxon>
    </lineage>
</organism>
<evidence type="ECO:0000313" key="1">
    <source>
        <dbReference type="EMBL" id="WAI02169.1"/>
    </source>
</evidence>
<protein>
    <submittedName>
        <fullName evidence="1">Pyridoxamine 5'-phosphate oxidase family protein</fullName>
    </submittedName>
</protein>
<dbReference type="KEGG" id="mou:OU421_04670"/>
<reference evidence="1" key="1">
    <citation type="submission" date="2022-11" db="EMBL/GenBank/DDBJ databases">
        <title>Complete genome sequence of Methanogenium organophilum DSM 3596.</title>
        <authorList>
            <person name="Chen S.-C."/>
            <person name="Lai S.-J."/>
            <person name="You Y.-T."/>
        </authorList>
    </citation>
    <scope>NUCLEOTIDE SEQUENCE</scope>
    <source>
        <strain evidence="1">DSM 3596</strain>
    </source>
</reference>
<accession>A0A9X9T8G9</accession>
<sequence length="158" mass="18334">MDLLKIPRMTKTEYDALIERQYISRIAFTGNEHPYIAPFMYVFDKKYLYFLSTKYGRKMEYFAANPQVSVEIEEYQPDLSSFTFVSMQGKIEEVEDPAVKKDVREQFVAMMERQRLSPRVLSALGYSPDDPPEIIITGERSAVWKLVSVKDIVALKNG</sequence>
<name>A0A9X9T8G9_METOG</name>
<dbReference type="InterPro" id="IPR024747">
    <property type="entry name" value="Pyridox_Oxase-rel"/>
</dbReference>
<dbReference type="SUPFAM" id="SSF50475">
    <property type="entry name" value="FMN-binding split barrel"/>
    <property type="match status" value="1"/>
</dbReference>
<dbReference type="Gene3D" id="2.30.110.10">
    <property type="entry name" value="Electron Transport, Fmn-binding Protein, Chain A"/>
    <property type="match status" value="1"/>
</dbReference>
<dbReference type="Proteomes" id="UP001163096">
    <property type="component" value="Chromosome"/>
</dbReference>
<gene>
    <name evidence="1" type="ORF">OU421_04670</name>
</gene>
<dbReference type="AlphaFoldDB" id="A0A9X9T8G9"/>
<dbReference type="EMBL" id="CP113361">
    <property type="protein sequence ID" value="WAI02169.1"/>
    <property type="molecule type" value="Genomic_DNA"/>
</dbReference>
<dbReference type="RefSeq" id="WP_268187447.1">
    <property type="nucleotide sequence ID" value="NZ_CP113361.1"/>
</dbReference>
<keyword evidence="2" id="KW-1185">Reference proteome</keyword>
<evidence type="ECO:0000313" key="2">
    <source>
        <dbReference type="Proteomes" id="UP001163096"/>
    </source>
</evidence>
<dbReference type="InterPro" id="IPR012349">
    <property type="entry name" value="Split_barrel_FMN-bd"/>
</dbReference>
<proteinExistence type="predicted"/>
<dbReference type="GeneID" id="76834370"/>
<dbReference type="Pfam" id="PF12900">
    <property type="entry name" value="Pyridox_ox_2"/>
    <property type="match status" value="1"/>
</dbReference>